<accession>A0A401GYK7</accession>
<sequence length="98" mass="10375">MRCLEPRRQAPAMLTLPPVPPFLLFAPPSIHQHPRGDNRLLTDSSAHHPPRSTAPLPATRLPSPAWDPPAKVSRVLASLTSLASFSVAAFVAAGALSA</sequence>
<dbReference type="InParanoid" id="A0A401GYK7"/>
<gene>
    <name evidence="3" type="ORF">SCP_1004910</name>
</gene>
<keyword evidence="2" id="KW-1133">Transmembrane helix</keyword>
<keyword evidence="2" id="KW-0812">Transmembrane</keyword>
<proteinExistence type="predicted"/>
<evidence type="ECO:0000313" key="3">
    <source>
        <dbReference type="EMBL" id="GBE87244.1"/>
    </source>
</evidence>
<comment type="caution">
    <text evidence="3">The sequence shown here is derived from an EMBL/GenBank/DDBJ whole genome shotgun (WGS) entry which is preliminary data.</text>
</comment>
<evidence type="ECO:0000256" key="1">
    <source>
        <dbReference type="SAM" id="MobiDB-lite"/>
    </source>
</evidence>
<feature type="region of interest" description="Disordered" evidence="1">
    <location>
        <begin position="27"/>
        <end position="67"/>
    </location>
</feature>
<dbReference type="Proteomes" id="UP000287166">
    <property type="component" value="Unassembled WGS sequence"/>
</dbReference>
<organism evidence="3 4">
    <name type="scientific">Sparassis crispa</name>
    <dbReference type="NCBI Taxonomy" id="139825"/>
    <lineage>
        <taxon>Eukaryota</taxon>
        <taxon>Fungi</taxon>
        <taxon>Dikarya</taxon>
        <taxon>Basidiomycota</taxon>
        <taxon>Agaricomycotina</taxon>
        <taxon>Agaricomycetes</taxon>
        <taxon>Polyporales</taxon>
        <taxon>Sparassidaceae</taxon>
        <taxon>Sparassis</taxon>
    </lineage>
</organism>
<dbReference type="EMBL" id="BFAD01000010">
    <property type="protein sequence ID" value="GBE87244.1"/>
    <property type="molecule type" value="Genomic_DNA"/>
</dbReference>
<dbReference type="GeneID" id="38784161"/>
<dbReference type="AlphaFoldDB" id="A0A401GYK7"/>
<name>A0A401GYK7_9APHY</name>
<dbReference type="RefSeq" id="XP_027618157.1">
    <property type="nucleotide sequence ID" value="XM_027762356.1"/>
</dbReference>
<protein>
    <submittedName>
        <fullName evidence="3">Uncharacterized protein</fullName>
    </submittedName>
</protein>
<keyword evidence="2" id="KW-0472">Membrane</keyword>
<evidence type="ECO:0000313" key="4">
    <source>
        <dbReference type="Proteomes" id="UP000287166"/>
    </source>
</evidence>
<feature type="transmembrane region" description="Helical" evidence="2">
    <location>
        <begin position="75"/>
        <end position="96"/>
    </location>
</feature>
<evidence type="ECO:0000256" key="2">
    <source>
        <dbReference type="SAM" id="Phobius"/>
    </source>
</evidence>
<keyword evidence="4" id="KW-1185">Reference proteome</keyword>
<reference evidence="3 4" key="1">
    <citation type="journal article" date="2018" name="Sci. Rep.">
        <title>Genome sequence of the cauliflower mushroom Sparassis crispa (Hanabiratake) and its association with beneficial usage.</title>
        <authorList>
            <person name="Kiyama R."/>
            <person name="Furutani Y."/>
            <person name="Kawaguchi K."/>
            <person name="Nakanishi T."/>
        </authorList>
    </citation>
    <scope>NUCLEOTIDE SEQUENCE [LARGE SCALE GENOMIC DNA]</scope>
</reference>